<comment type="caution">
    <text evidence="1">The sequence shown here is derived from an EMBL/GenBank/DDBJ whole genome shotgun (WGS) entry which is preliminary data.</text>
</comment>
<reference evidence="1 2" key="1">
    <citation type="submission" date="2016-10" db="EMBL/GenBank/DDBJ databases">
        <title>The genome of Paramicrosporidium saccamoebae is the missing link in understanding Cryptomycota and Microsporidia evolution.</title>
        <authorList>
            <person name="Quandt C.A."/>
            <person name="Beaudet D."/>
            <person name="Corsaro D."/>
            <person name="Michel R."/>
            <person name="Corradi N."/>
            <person name="James T."/>
        </authorList>
    </citation>
    <scope>NUCLEOTIDE SEQUENCE [LARGE SCALE GENOMIC DNA]</scope>
    <source>
        <strain evidence="1 2">KSL3</strain>
    </source>
</reference>
<name>A0A2H9TGC3_9FUNG</name>
<dbReference type="Proteomes" id="UP000240830">
    <property type="component" value="Unassembled WGS sequence"/>
</dbReference>
<gene>
    <name evidence="1" type="ORF">PSACC_03297</name>
</gene>
<evidence type="ECO:0000313" key="1">
    <source>
        <dbReference type="EMBL" id="PJF16827.1"/>
    </source>
</evidence>
<accession>A0A2H9TGC3</accession>
<dbReference type="EMBL" id="MTSL01000205">
    <property type="protein sequence ID" value="PJF16827.1"/>
    <property type="molecule type" value="Genomic_DNA"/>
</dbReference>
<keyword evidence="2" id="KW-1185">Reference proteome</keyword>
<protein>
    <submittedName>
        <fullName evidence="1">Uncharacterized protein</fullName>
    </submittedName>
</protein>
<dbReference type="AlphaFoldDB" id="A0A2H9TGC3"/>
<evidence type="ECO:0000313" key="2">
    <source>
        <dbReference type="Proteomes" id="UP000240830"/>
    </source>
</evidence>
<proteinExistence type="predicted"/>
<organism evidence="1 2">
    <name type="scientific">Paramicrosporidium saccamoebae</name>
    <dbReference type="NCBI Taxonomy" id="1246581"/>
    <lineage>
        <taxon>Eukaryota</taxon>
        <taxon>Fungi</taxon>
        <taxon>Fungi incertae sedis</taxon>
        <taxon>Cryptomycota</taxon>
        <taxon>Cryptomycota incertae sedis</taxon>
        <taxon>Paramicrosporidium</taxon>
    </lineage>
</organism>
<sequence>MPTESLIQLLGTVEGELADECQALLSVLFETADFSSVLSTYGPYLEAALQSERPAMLRMGIDLCQKALVPYSQEISDAVLRAFVLLLAHPDTAIYQRVEAGQFPITLNDL</sequence>